<dbReference type="RefSeq" id="WP_190349819.1">
    <property type="nucleotide sequence ID" value="NZ_JACJPY010000009.1"/>
</dbReference>
<dbReference type="Gene3D" id="1.10.3680.10">
    <property type="entry name" value="TerB-like"/>
    <property type="match status" value="1"/>
</dbReference>
<keyword evidence="6" id="KW-1133">Transmembrane helix</keyword>
<evidence type="ECO:0000259" key="8">
    <source>
        <dbReference type="Pfam" id="PF05099"/>
    </source>
</evidence>
<dbReference type="CDD" id="cd07177">
    <property type="entry name" value="terB_like"/>
    <property type="match status" value="1"/>
</dbReference>
<dbReference type="AlphaFoldDB" id="A0A926UQW0"/>
<evidence type="ECO:0000256" key="2">
    <source>
        <dbReference type="ARBA" id="ARBA00022741"/>
    </source>
</evidence>
<dbReference type="SUPFAM" id="SSF52540">
    <property type="entry name" value="P-loop containing nucleoside triphosphate hydrolases"/>
    <property type="match status" value="1"/>
</dbReference>
<dbReference type="Proteomes" id="UP000631421">
    <property type="component" value="Unassembled WGS sequence"/>
</dbReference>
<dbReference type="EMBL" id="JACJPY010000009">
    <property type="protein sequence ID" value="MBD2149444.1"/>
    <property type="molecule type" value="Genomic_DNA"/>
</dbReference>
<dbReference type="Pfam" id="PF05099">
    <property type="entry name" value="TerB"/>
    <property type="match status" value="1"/>
</dbReference>
<sequence length="840" mass="93931">MKTQLIGSQAVKLLSKLTGQDLTVHDITPQVVFMADLIALLKGVIYADAKVSEDEVAQFKATLAKLKLTSKQTVEVAKLLLSGVQKYKLHSEIDDFLILLVPLSESEKLLLFGLGYRMAMADSSLDASESKYLRDLGKRLEIESRYLDVLESSFAGKPYNNQDFQEVCDLVDPARFHDLGTVFVNAADDLLAALNQLVKIEIKEPQNVTSSTDSVSGEYQKLQGFQLQKQSLLKRINHLSQLIDDGINESLLPVTFRDEVQSIKDKLESQRFRVAVIGDFSQGKSTLLNALLGEEIQPVRAIPCSGTLSVLKYGDRKRVVCRYRDGNEQEIAVEDYQKKAAISKEAALNNRSEELFKSNIAEIVFEHPNLLLCRNGVEIVDSPGLNEHPDRTRVTEELLKETDAILFMTNANKLLTQGERDIITKIKEREGDRPLENLFLVVNFMDNLDSDEDREDVQIAANSIIKDGSITGKDRIHFISAKSALKATLSNISNEYLVSFQNFTRTLEAFLTDERGSVILQSTTQKLNELTQNCVNDLNNATESLDTNLEASYKEEILERIGEASGRFVTIRKMVDYLRKQTMQMALESWIKYSAEFKDAIMQGSKLWKTDHNPLFSRDQLIQDYIDQFGKDLQAQINLWVLLHLNNEIIDPKLNLLDRGIKEELTALNSSFSGLDKKIGTNFDDNFSLALNNFDASYVAAWTAGGVVGGGAGAAAAFFMIPALALGPAIIIGIAAAALLGGGGLFASMSDAYYQIGKQVCDSGFKEFEKSENSIKEKIGEFIDTLFDNRIQSVDALIKQVISECENRLELEERKQQEEGDRLRSLISSKKQEFENTLRR</sequence>
<evidence type="ECO:0000256" key="3">
    <source>
        <dbReference type="ARBA" id="ARBA00022801"/>
    </source>
</evidence>
<comment type="caution">
    <text evidence="9">The sequence shown here is derived from an EMBL/GenBank/DDBJ whole genome shotgun (WGS) entry which is preliminary data.</text>
</comment>
<dbReference type="InterPro" id="IPR027094">
    <property type="entry name" value="Mitofusin_fam"/>
</dbReference>
<evidence type="ECO:0000256" key="4">
    <source>
        <dbReference type="ARBA" id="ARBA00023134"/>
    </source>
</evidence>
<dbReference type="InterPro" id="IPR045063">
    <property type="entry name" value="Dynamin_N"/>
</dbReference>
<comment type="subcellular location">
    <subcellularLocation>
        <location evidence="1">Membrane</location>
    </subcellularLocation>
</comment>
<accession>A0A926UQW0</accession>
<keyword evidence="10" id="KW-1185">Reference proteome</keyword>
<dbReference type="CDD" id="cd09912">
    <property type="entry name" value="DLP_2"/>
    <property type="match status" value="1"/>
</dbReference>
<feature type="domain" description="Co-chaperone DjlA N-terminal" evidence="8">
    <location>
        <begin position="37"/>
        <end position="145"/>
    </location>
</feature>
<keyword evidence="3" id="KW-0378">Hydrolase</keyword>
<gene>
    <name evidence="9" type="ORF">H6F44_04785</name>
</gene>
<dbReference type="InterPro" id="IPR027417">
    <property type="entry name" value="P-loop_NTPase"/>
</dbReference>
<dbReference type="InterPro" id="IPR007791">
    <property type="entry name" value="DjlA_N"/>
</dbReference>
<organism evidence="9 10">
    <name type="scientific">Pseudanabaena cinerea FACHB-1277</name>
    <dbReference type="NCBI Taxonomy" id="2949581"/>
    <lineage>
        <taxon>Bacteria</taxon>
        <taxon>Bacillati</taxon>
        <taxon>Cyanobacteriota</taxon>
        <taxon>Cyanophyceae</taxon>
        <taxon>Pseudanabaenales</taxon>
        <taxon>Pseudanabaenaceae</taxon>
        <taxon>Pseudanabaena</taxon>
        <taxon>Pseudanabaena cinerea</taxon>
    </lineage>
</organism>
<evidence type="ECO:0000313" key="10">
    <source>
        <dbReference type="Proteomes" id="UP000631421"/>
    </source>
</evidence>
<keyword evidence="5 6" id="KW-0472">Membrane</keyword>
<reference evidence="9" key="1">
    <citation type="journal article" date="2015" name="ISME J.">
        <title>Draft Genome Sequence of Streptomyces incarnatus NRRL8089, which Produces the Nucleoside Antibiotic Sinefungin.</title>
        <authorList>
            <person name="Oshima K."/>
            <person name="Hattori M."/>
            <person name="Shimizu H."/>
            <person name="Fukuda K."/>
            <person name="Nemoto M."/>
            <person name="Inagaki K."/>
            <person name="Tamura T."/>
        </authorList>
    </citation>
    <scope>NUCLEOTIDE SEQUENCE</scope>
    <source>
        <strain evidence="9">FACHB-1277</strain>
    </source>
</reference>
<feature type="transmembrane region" description="Helical" evidence="6">
    <location>
        <begin position="699"/>
        <end position="721"/>
    </location>
</feature>
<proteinExistence type="predicted"/>
<dbReference type="PANTHER" id="PTHR10465">
    <property type="entry name" value="TRANSMEMBRANE GTPASE FZO1"/>
    <property type="match status" value="1"/>
</dbReference>
<name>A0A926UQW0_9CYAN</name>
<dbReference type="Pfam" id="PF00350">
    <property type="entry name" value="Dynamin_N"/>
    <property type="match status" value="1"/>
</dbReference>
<evidence type="ECO:0000256" key="6">
    <source>
        <dbReference type="SAM" id="Phobius"/>
    </source>
</evidence>
<dbReference type="SUPFAM" id="SSF158682">
    <property type="entry name" value="TerB-like"/>
    <property type="match status" value="1"/>
</dbReference>
<dbReference type="GO" id="GO:0003924">
    <property type="term" value="F:GTPase activity"/>
    <property type="evidence" value="ECO:0007669"/>
    <property type="project" value="InterPro"/>
</dbReference>
<reference evidence="9" key="2">
    <citation type="submission" date="2020-08" db="EMBL/GenBank/DDBJ databases">
        <authorList>
            <person name="Chen M."/>
            <person name="Teng W."/>
            <person name="Zhao L."/>
            <person name="Hu C."/>
            <person name="Zhou Y."/>
            <person name="Han B."/>
            <person name="Song L."/>
            <person name="Shu W."/>
        </authorList>
    </citation>
    <scope>NUCLEOTIDE SEQUENCE</scope>
    <source>
        <strain evidence="9">FACHB-1277</strain>
    </source>
</reference>
<dbReference type="GO" id="GO:0005525">
    <property type="term" value="F:GTP binding"/>
    <property type="evidence" value="ECO:0007669"/>
    <property type="project" value="UniProtKB-KW"/>
</dbReference>
<feature type="transmembrane region" description="Helical" evidence="6">
    <location>
        <begin position="728"/>
        <end position="749"/>
    </location>
</feature>
<keyword evidence="4" id="KW-0342">GTP-binding</keyword>
<dbReference type="GO" id="GO:0016020">
    <property type="term" value="C:membrane"/>
    <property type="evidence" value="ECO:0007669"/>
    <property type="project" value="UniProtKB-SubCell"/>
</dbReference>
<keyword evidence="6" id="KW-0812">Transmembrane</keyword>
<keyword evidence="2" id="KW-0547">Nucleotide-binding</keyword>
<protein>
    <submittedName>
        <fullName evidence="9">Dynamin family protein</fullName>
    </submittedName>
</protein>
<dbReference type="Gene3D" id="3.40.50.300">
    <property type="entry name" value="P-loop containing nucleotide triphosphate hydrolases"/>
    <property type="match status" value="1"/>
</dbReference>
<dbReference type="PANTHER" id="PTHR10465:SF0">
    <property type="entry name" value="SARCALUMENIN"/>
    <property type="match status" value="1"/>
</dbReference>
<evidence type="ECO:0000256" key="1">
    <source>
        <dbReference type="ARBA" id="ARBA00004370"/>
    </source>
</evidence>
<evidence type="ECO:0000313" key="9">
    <source>
        <dbReference type="EMBL" id="MBD2149444.1"/>
    </source>
</evidence>
<feature type="domain" description="Dynamin N-terminal" evidence="7">
    <location>
        <begin position="274"/>
        <end position="443"/>
    </location>
</feature>
<evidence type="ECO:0000259" key="7">
    <source>
        <dbReference type="Pfam" id="PF00350"/>
    </source>
</evidence>
<evidence type="ECO:0000256" key="5">
    <source>
        <dbReference type="ARBA" id="ARBA00023136"/>
    </source>
</evidence>
<dbReference type="InterPro" id="IPR029024">
    <property type="entry name" value="TerB-like"/>
</dbReference>